<evidence type="ECO:0000256" key="1">
    <source>
        <dbReference type="ARBA" id="ARBA00005437"/>
    </source>
</evidence>
<dbReference type="EMBL" id="HG739129">
    <property type="protein sequence ID" value="CDP10434.1"/>
    <property type="molecule type" value="Genomic_DNA"/>
</dbReference>
<proteinExistence type="inferred from homology"/>
<evidence type="ECO:0000313" key="3">
    <source>
        <dbReference type="Proteomes" id="UP000295252"/>
    </source>
</evidence>
<dbReference type="STRING" id="49390.A0A068UQ92"/>
<dbReference type="InterPro" id="IPR007612">
    <property type="entry name" value="LOR"/>
</dbReference>
<comment type="similarity">
    <text evidence="1">Belongs to the LOR family.</text>
</comment>
<reference evidence="3" key="1">
    <citation type="journal article" date="2014" name="Science">
        <title>The coffee genome provides insight into the convergent evolution of caffeine biosynthesis.</title>
        <authorList>
            <person name="Denoeud F."/>
            <person name="Carretero-Paulet L."/>
            <person name="Dereeper A."/>
            <person name="Droc G."/>
            <person name="Guyot R."/>
            <person name="Pietrella M."/>
            <person name="Zheng C."/>
            <person name="Alberti A."/>
            <person name="Anthony F."/>
            <person name="Aprea G."/>
            <person name="Aury J.M."/>
            <person name="Bento P."/>
            <person name="Bernard M."/>
            <person name="Bocs S."/>
            <person name="Campa C."/>
            <person name="Cenci A."/>
            <person name="Combes M.C."/>
            <person name="Crouzillat D."/>
            <person name="Da Silva C."/>
            <person name="Daddiego L."/>
            <person name="De Bellis F."/>
            <person name="Dussert S."/>
            <person name="Garsmeur O."/>
            <person name="Gayraud T."/>
            <person name="Guignon V."/>
            <person name="Jahn K."/>
            <person name="Jamilloux V."/>
            <person name="Joet T."/>
            <person name="Labadie K."/>
            <person name="Lan T."/>
            <person name="Leclercq J."/>
            <person name="Lepelley M."/>
            <person name="Leroy T."/>
            <person name="Li L.T."/>
            <person name="Librado P."/>
            <person name="Lopez L."/>
            <person name="Munoz A."/>
            <person name="Noel B."/>
            <person name="Pallavicini A."/>
            <person name="Perrotta G."/>
            <person name="Poncet V."/>
            <person name="Pot D."/>
            <person name="Priyono X."/>
            <person name="Rigoreau M."/>
            <person name="Rouard M."/>
            <person name="Rozas J."/>
            <person name="Tranchant-Dubreuil C."/>
            <person name="VanBuren R."/>
            <person name="Zhang Q."/>
            <person name="Andrade A.C."/>
            <person name="Argout X."/>
            <person name="Bertrand B."/>
            <person name="de Kochko A."/>
            <person name="Graziosi G."/>
            <person name="Henry R.J."/>
            <person name="Jayarama X."/>
            <person name="Ming R."/>
            <person name="Nagai C."/>
            <person name="Rounsley S."/>
            <person name="Sankoff D."/>
            <person name="Giuliano G."/>
            <person name="Albert V.A."/>
            <person name="Wincker P."/>
            <person name="Lashermes P."/>
        </authorList>
    </citation>
    <scope>NUCLEOTIDE SEQUENCE [LARGE SCALE GENOMIC DNA]</scope>
    <source>
        <strain evidence="3">cv. DH200-94</strain>
    </source>
</reference>
<dbReference type="OMA" id="VHKTSMF"/>
<protein>
    <submittedName>
        <fullName evidence="2">Uncharacterized protein</fullName>
    </submittedName>
</protein>
<dbReference type="PhylomeDB" id="A0A068UQ92"/>
<name>A0A068UQ92_COFCA</name>
<dbReference type="OrthoDB" id="677463at2759"/>
<dbReference type="InParanoid" id="A0A068UQ92"/>
<dbReference type="InterPro" id="IPR038595">
    <property type="entry name" value="LOR_sf"/>
</dbReference>
<dbReference type="PANTHER" id="PTHR31087:SF89">
    <property type="entry name" value="PROTEIN LURP-ONE-RELATED 5-LIKE"/>
    <property type="match status" value="1"/>
</dbReference>
<organism evidence="2 3">
    <name type="scientific">Coffea canephora</name>
    <name type="common">Robusta coffee</name>
    <dbReference type="NCBI Taxonomy" id="49390"/>
    <lineage>
        <taxon>Eukaryota</taxon>
        <taxon>Viridiplantae</taxon>
        <taxon>Streptophyta</taxon>
        <taxon>Embryophyta</taxon>
        <taxon>Tracheophyta</taxon>
        <taxon>Spermatophyta</taxon>
        <taxon>Magnoliopsida</taxon>
        <taxon>eudicotyledons</taxon>
        <taxon>Gunneridae</taxon>
        <taxon>Pentapetalae</taxon>
        <taxon>asterids</taxon>
        <taxon>lamiids</taxon>
        <taxon>Gentianales</taxon>
        <taxon>Rubiaceae</taxon>
        <taxon>Ixoroideae</taxon>
        <taxon>Gardenieae complex</taxon>
        <taxon>Bertiereae - Coffeeae clade</taxon>
        <taxon>Coffeeae</taxon>
        <taxon>Coffea</taxon>
    </lineage>
</organism>
<gene>
    <name evidence="2" type="ORF">GSCOC_T00031159001</name>
</gene>
<accession>A0A068UQ92</accession>
<dbReference type="PANTHER" id="PTHR31087">
    <property type="match status" value="1"/>
</dbReference>
<dbReference type="SUPFAM" id="SSF54518">
    <property type="entry name" value="Tubby C-terminal domain-like"/>
    <property type="match status" value="1"/>
</dbReference>
<dbReference type="Gramene" id="CDP10434">
    <property type="protein sequence ID" value="CDP10434"/>
    <property type="gene ID" value="GSCOC_T00031159001"/>
</dbReference>
<dbReference type="AlphaFoldDB" id="A0A068UQ92"/>
<dbReference type="Gene3D" id="2.40.160.200">
    <property type="entry name" value="LURP1-related"/>
    <property type="match status" value="2"/>
</dbReference>
<dbReference type="Proteomes" id="UP000295252">
    <property type="component" value="Chromosome VIII"/>
</dbReference>
<dbReference type="Pfam" id="PF04525">
    <property type="entry name" value="LOR"/>
    <property type="match status" value="2"/>
</dbReference>
<dbReference type="InterPro" id="IPR025659">
    <property type="entry name" value="Tubby-like_C"/>
</dbReference>
<sequence>MSSRSPIGEKIFCFEEETHLTVHKTSIFVPGGGDGFIVYNPTWEMTFRVDSYGPDSASKDELVLMDSSGKSLVTLLRKKRSLHQRWEAFLGEKKKDEQQPAFSIFKSSIIGKFDLLVEVCGHDLVAEIKRKVDPDTNEMLGKDVFLLCLKPLVDGAFMMALMLVLDRMGGVDMDDTNQAPTTTAEDTTVSS</sequence>
<keyword evidence="3" id="KW-1185">Reference proteome</keyword>
<evidence type="ECO:0000313" key="2">
    <source>
        <dbReference type="EMBL" id="CDP10434.1"/>
    </source>
</evidence>